<evidence type="ECO:0000313" key="1">
    <source>
        <dbReference type="EMBL" id="AZB01302.1"/>
    </source>
</evidence>
<dbReference type="AlphaFoldDB" id="A0A1N7IBF3"/>
<protein>
    <submittedName>
        <fullName evidence="1">Glycoside hydrolase family 19 protein</fullName>
    </submittedName>
    <submittedName>
        <fullName evidence="2">Putative chitinase</fullName>
    </submittedName>
</protein>
<dbReference type="SUPFAM" id="SSF53955">
    <property type="entry name" value="Lysozyme-like"/>
    <property type="match status" value="1"/>
</dbReference>
<gene>
    <name evidence="1" type="ORF">EG359_17510</name>
    <name evidence="2" type="ORF">SAMN05421768_103703</name>
</gene>
<evidence type="ECO:0000313" key="3">
    <source>
        <dbReference type="Proteomes" id="UP000186106"/>
    </source>
</evidence>
<dbReference type="OrthoDB" id="961266at2"/>
<proteinExistence type="predicted"/>
<dbReference type="PANTHER" id="PTHR34408">
    <property type="entry name" value="FAMILY PROTEIN, PUTATIVE-RELATED"/>
    <property type="match status" value="1"/>
</dbReference>
<reference evidence="1 4" key="2">
    <citation type="submission" date="2018-11" db="EMBL/GenBank/DDBJ databases">
        <title>Proposal to divide the Flavobacteriaceae and reorganize its genera based on Amino Acid Identity values calculated from whole genome sequences.</title>
        <authorList>
            <person name="Nicholson A.C."/>
            <person name="Gulvik C.A."/>
            <person name="Whitney A.M."/>
            <person name="Humrighouse B.W."/>
            <person name="Bell M."/>
            <person name="Holmes B."/>
            <person name="Steigerwalt A.G."/>
            <person name="Villarma A."/>
            <person name="Sheth M."/>
            <person name="Batra D."/>
            <person name="Pryor J."/>
            <person name="Bernardet J.-F."/>
            <person name="Hugo C."/>
            <person name="Kampfer P."/>
            <person name="Newman J."/>
            <person name="McQuiston J.R."/>
        </authorList>
    </citation>
    <scope>NUCLEOTIDE SEQUENCE [LARGE SCALE GENOMIC DNA]</scope>
    <source>
        <strain evidence="1 4">DSM 16927</strain>
    </source>
</reference>
<dbReference type="InterPro" id="IPR052354">
    <property type="entry name" value="Cell_Wall_Dynamics_Protein"/>
</dbReference>
<dbReference type="GO" id="GO:0016787">
    <property type="term" value="F:hydrolase activity"/>
    <property type="evidence" value="ECO:0007669"/>
    <property type="project" value="UniProtKB-KW"/>
</dbReference>
<dbReference type="EMBL" id="FTNZ01000003">
    <property type="protein sequence ID" value="SIS34322.1"/>
    <property type="molecule type" value="Genomic_DNA"/>
</dbReference>
<dbReference type="InterPro" id="IPR023346">
    <property type="entry name" value="Lysozyme-like_dom_sf"/>
</dbReference>
<dbReference type="Proteomes" id="UP000186106">
    <property type="component" value="Unassembled WGS sequence"/>
</dbReference>
<sequence length="208" mass="23498">MTALELSKKYKTLLNKNVINTPLRLAHFFAQADHESGLKPKTESLNYSVEGLLSTFGKDRITNTQAYDYGRSVNHPADQMAIANIVYGGTWGRDNLGNITPGDGWKYRGRGIFQITGRSNYLQLTNYAKSKGLDVNYLENPDLLLNESDSIIASIWYWNSRGLNNFADQDDIFSVSKIINIGSLKKKGTPKGLKERESNLKYYKTIFK</sequence>
<dbReference type="PANTHER" id="PTHR34408:SF2">
    <property type="entry name" value="CELL WALL-BINDING PROTEIN YWSB"/>
    <property type="match status" value="1"/>
</dbReference>
<dbReference type="KEGG" id="cjt:EG359_17510"/>
<dbReference type="Proteomes" id="UP000279541">
    <property type="component" value="Chromosome"/>
</dbReference>
<organism evidence="2 3">
    <name type="scientific">Chryseobacterium joostei</name>
    <dbReference type="NCBI Taxonomy" id="112234"/>
    <lineage>
        <taxon>Bacteria</taxon>
        <taxon>Pseudomonadati</taxon>
        <taxon>Bacteroidota</taxon>
        <taxon>Flavobacteriia</taxon>
        <taxon>Flavobacteriales</taxon>
        <taxon>Weeksellaceae</taxon>
        <taxon>Chryseobacterium group</taxon>
        <taxon>Chryseobacterium</taxon>
    </lineage>
</organism>
<accession>A0A1N7IBF3</accession>
<evidence type="ECO:0000313" key="4">
    <source>
        <dbReference type="Proteomes" id="UP000279541"/>
    </source>
</evidence>
<dbReference type="Gene3D" id="1.10.530.10">
    <property type="match status" value="1"/>
</dbReference>
<name>A0A1N7IBF3_9FLAO</name>
<dbReference type="RefSeq" id="WP_076353373.1">
    <property type="nucleotide sequence ID" value="NZ_CP033926.1"/>
</dbReference>
<evidence type="ECO:0000313" key="2">
    <source>
        <dbReference type="EMBL" id="SIS34322.1"/>
    </source>
</evidence>
<keyword evidence="4" id="KW-1185">Reference proteome</keyword>
<keyword evidence="1" id="KW-0378">Hydrolase</keyword>
<reference evidence="2 3" key="1">
    <citation type="submission" date="2017-01" db="EMBL/GenBank/DDBJ databases">
        <authorList>
            <person name="Mah S.A."/>
            <person name="Swanson W.J."/>
            <person name="Moy G.W."/>
            <person name="Vacquier V.D."/>
        </authorList>
    </citation>
    <scope>NUCLEOTIDE SEQUENCE [LARGE SCALE GENOMIC DNA]</scope>
    <source>
        <strain evidence="2 3">DSM 16927</strain>
    </source>
</reference>
<dbReference type="EMBL" id="CP033926">
    <property type="protein sequence ID" value="AZB01302.1"/>
    <property type="molecule type" value="Genomic_DNA"/>
</dbReference>
<dbReference type="STRING" id="112234.SAMN05421768_103703"/>